<dbReference type="RefSeq" id="WP_073085719.1">
    <property type="nucleotide sequence ID" value="NZ_FRBL01000009.1"/>
</dbReference>
<organism evidence="1 2">
    <name type="scientific">Chitinophaga jiangningensis</name>
    <dbReference type="NCBI Taxonomy" id="1419482"/>
    <lineage>
        <taxon>Bacteria</taxon>
        <taxon>Pseudomonadati</taxon>
        <taxon>Bacteroidota</taxon>
        <taxon>Chitinophagia</taxon>
        <taxon>Chitinophagales</taxon>
        <taxon>Chitinophagaceae</taxon>
        <taxon>Chitinophaga</taxon>
    </lineage>
</organism>
<dbReference type="AlphaFoldDB" id="A0A1M7KB04"/>
<sequence>MNKYVVTDNLAEVLAKRSLRTITLWNRLEGRPRTDNLERALRAEVRDPLWMLTRQWQMGEFIGDDAGSPIFSKIHMGSTHLTKYLAGEGPVQAFTDAVPLEAQVEQQPIPFINGTQELSLDIRLLMGRQWLKMVAAVGDYRNSYIGNYPVTAPDKDKKEDAPRTAHKEVWQQFNAVAGRSMDGVKLLLHLQNPAHHAWDNIPELAGDGTKQAAVDAVAGRFIAWFRKLFYQPEDPATTAWKPSSLEYQFACSAPVEGTEKVLTADQYYHGHLDWYNLDIDPKQTTLGDTPPPPPDTELPVTNTFLPVPVQFDGMPNTRWWAFEDGRTNLGKLNPGPTDLGKLLYIEFALVYANDWFLLPFTLDAGSIARIKGMTVTNVFGERTWIEAAGRGLDDAWNKWSMFTLNTKGKGPEKTDNSLLILPVAPKMLEGAPLEEIHLIRDEVANMVWAVETTVPLATGWGKSGGEAAVELRRKYQQLLDASGPLPPAVPLIPNEAAIRYEVMNTVPENWIPFIPVQKDAGKRAVHLQRAAMPRILDNDTSGKPEKIKPRTPLLREGLDKGLGYFINEEEVPRAGSNVYRAYQRTRWYNGGIFTWLGTRKQTGRGEGASNLAFDRILKK</sequence>
<proteinExistence type="predicted"/>
<gene>
    <name evidence="1" type="ORF">SAMN05444266_109223</name>
</gene>
<dbReference type="Proteomes" id="UP000184420">
    <property type="component" value="Unassembled WGS sequence"/>
</dbReference>
<dbReference type="STRING" id="1419482.SAMN05444266_109223"/>
<name>A0A1M7KB04_9BACT</name>
<reference evidence="1 2" key="1">
    <citation type="submission" date="2016-11" db="EMBL/GenBank/DDBJ databases">
        <authorList>
            <person name="Jaros S."/>
            <person name="Januszkiewicz K."/>
            <person name="Wedrychowicz H."/>
        </authorList>
    </citation>
    <scope>NUCLEOTIDE SEQUENCE [LARGE SCALE GENOMIC DNA]</scope>
    <source>
        <strain evidence="1 2">DSM 27406</strain>
    </source>
</reference>
<dbReference type="EMBL" id="FRBL01000009">
    <property type="protein sequence ID" value="SHM62173.1"/>
    <property type="molecule type" value="Genomic_DNA"/>
</dbReference>
<protein>
    <submittedName>
        <fullName evidence="1">Uncharacterized protein</fullName>
    </submittedName>
</protein>
<evidence type="ECO:0000313" key="2">
    <source>
        <dbReference type="Proteomes" id="UP000184420"/>
    </source>
</evidence>
<dbReference type="OrthoDB" id="9763471at2"/>
<evidence type="ECO:0000313" key="1">
    <source>
        <dbReference type="EMBL" id="SHM62173.1"/>
    </source>
</evidence>
<accession>A0A1M7KB04</accession>
<keyword evidence="2" id="KW-1185">Reference proteome</keyword>